<dbReference type="PRINTS" id="PR00404">
    <property type="entry name" value="MADSDOMAIN"/>
</dbReference>
<dbReference type="PANTHER" id="PTHR11945:SF776">
    <property type="entry name" value="AGAMOUS-LIKE 50-RELATED"/>
    <property type="match status" value="1"/>
</dbReference>
<name>A0AAV3QBB3_LITER</name>
<evidence type="ECO:0000313" key="7">
    <source>
        <dbReference type="EMBL" id="GAA0160501.1"/>
    </source>
</evidence>
<dbReference type="PANTHER" id="PTHR11945">
    <property type="entry name" value="MADS BOX PROTEIN"/>
    <property type="match status" value="1"/>
</dbReference>
<organism evidence="7 8">
    <name type="scientific">Lithospermum erythrorhizon</name>
    <name type="common">Purple gromwell</name>
    <name type="synonym">Lithospermum officinale var. erythrorhizon</name>
    <dbReference type="NCBI Taxonomy" id="34254"/>
    <lineage>
        <taxon>Eukaryota</taxon>
        <taxon>Viridiplantae</taxon>
        <taxon>Streptophyta</taxon>
        <taxon>Embryophyta</taxon>
        <taxon>Tracheophyta</taxon>
        <taxon>Spermatophyta</taxon>
        <taxon>Magnoliopsida</taxon>
        <taxon>eudicotyledons</taxon>
        <taxon>Gunneridae</taxon>
        <taxon>Pentapetalae</taxon>
        <taxon>asterids</taxon>
        <taxon>lamiids</taxon>
        <taxon>Boraginales</taxon>
        <taxon>Boraginaceae</taxon>
        <taxon>Boraginoideae</taxon>
        <taxon>Lithospermeae</taxon>
        <taxon>Lithospermum</taxon>
    </lineage>
</organism>
<dbReference type="Pfam" id="PF00319">
    <property type="entry name" value="SRF-TF"/>
    <property type="match status" value="1"/>
</dbReference>
<dbReference type="SMART" id="SM00432">
    <property type="entry name" value="MADS"/>
    <property type="match status" value="1"/>
</dbReference>
<dbReference type="AlphaFoldDB" id="A0AAV3QBB3"/>
<evidence type="ECO:0000256" key="1">
    <source>
        <dbReference type="ARBA" id="ARBA00004123"/>
    </source>
</evidence>
<dbReference type="InterPro" id="IPR036879">
    <property type="entry name" value="TF_MADSbox_sf"/>
</dbReference>
<keyword evidence="2" id="KW-0805">Transcription regulation</keyword>
<proteinExistence type="predicted"/>
<evidence type="ECO:0000313" key="8">
    <source>
        <dbReference type="Proteomes" id="UP001454036"/>
    </source>
</evidence>
<sequence>MEQTINNDEKKATLERRKIATKKIEDESLRQVTFTKRRKRLFRKASELCQLTGAKIAIIVTSQKVKLFTFEHPDVTTVINRYQKAEEPKLNHLKELNKKGVVKDENSNGNWNNIFWWQKDTSAMNLAEFRDSIEALRINVMKKANEMTITRNSQKFR</sequence>
<keyword evidence="4" id="KW-0804">Transcription</keyword>
<dbReference type="GO" id="GO:0000978">
    <property type="term" value="F:RNA polymerase II cis-regulatory region sequence-specific DNA binding"/>
    <property type="evidence" value="ECO:0007669"/>
    <property type="project" value="TreeGrafter"/>
</dbReference>
<evidence type="ECO:0000256" key="4">
    <source>
        <dbReference type="ARBA" id="ARBA00023163"/>
    </source>
</evidence>
<dbReference type="GO" id="GO:0005634">
    <property type="term" value="C:nucleus"/>
    <property type="evidence" value="ECO:0007669"/>
    <property type="project" value="UniProtKB-SubCell"/>
</dbReference>
<protein>
    <recommendedName>
        <fullName evidence="6">MADS-box domain-containing protein</fullName>
    </recommendedName>
</protein>
<gene>
    <name evidence="7" type="ORF">LIER_17044</name>
</gene>
<comment type="subcellular location">
    <subcellularLocation>
        <location evidence="1">Nucleus</location>
    </subcellularLocation>
</comment>
<keyword evidence="5" id="KW-0539">Nucleus</keyword>
<dbReference type="PROSITE" id="PS50066">
    <property type="entry name" value="MADS_BOX_2"/>
    <property type="match status" value="1"/>
</dbReference>
<evidence type="ECO:0000256" key="2">
    <source>
        <dbReference type="ARBA" id="ARBA00023015"/>
    </source>
</evidence>
<keyword evidence="3" id="KW-0238">DNA-binding</keyword>
<dbReference type="InterPro" id="IPR002100">
    <property type="entry name" value="TF_MADSbox"/>
</dbReference>
<dbReference type="GO" id="GO:0046983">
    <property type="term" value="F:protein dimerization activity"/>
    <property type="evidence" value="ECO:0007669"/>
    <property type="project" value="InterPro"/>
</dbReference>
<evidence type="ECO:0000256" key="5">
    <source>
        <dbReference type="ARBA" id="ARBA00023242"/>
    </source>
</evidence>
<comment type="caution">
    <text evidence="7">The sequence shown here is derived from an EMBL/GenBank/DDBJ whole genome shotgun (WGS) entry which is preliminary data.</text>
</comment>
<evidence type="ECO:0000256" key="3">
    <source>
        <dbReference type="ARBA" id="ARBA00023125"/>
    </source>
</evidence>
<dbReference type="SUPFAM" id="SSF55455">
    <property type="entry name" value="SRF-like"/>
    <property type="match status" value="1"/>
</dbReference>
<accession>A0AAV3QBB3</accession>
<dbReference type="Proteomes" id="UP001454036">
    <property type="component" value="Unassembled WGS sequence"/>
</dbReference>
<evidence type="ECO:0000259" key="6">
    <source>
        <dbReference type="PROSITE" id="PS50066"/>
    </source>
</evidence>
<dbReference type="Gene3D" id="3.40.1810.10">
    <property type="entry name" value="Transcription factor, MADS-box"/>
    <property type="match status" value="1"/>
</dbReference>
<keyword evidence="8" id="KW-1185">Reference proteome</keyword>
<reference evidence="7 8" key="1">
    <citation type="submission" date="2024-01" db="EMBL/GenBank/DDBJ databases">
        <title>The complete chloroplast genome sequence of Lithospermum erythrorhizon: insights into the phylogenetic relationship among Boraginaceae species and the maternal lineages of purple gromwells.</title>
        <authorList>
            <person name="Okada T."/>
            <person name="Watanabe K."/>
        </authorList>
    </citation>
    <scope>NUCLEOTIDE SEQUENCE [LARGE SCALE GENOMIC DNA]</scope>
</reference>
<feature type="domain" description="MADS-box" evidence="6">
    <location>
        <begin position="14"/>
        <end position="74"/>
    </location>
</feature>
<dbReference type="GO" id="GO:0000981">
    <property type="term" value="F:DNA-binding transcription factor activity, RNA polymerase II-specific"/>
    <property type="evidence" value="ECO:0007669"/>
    <property type="project" value="TreeGrafter"/>
</dbReference>
<dbReference type="EMBL" id="BAABME010003903">
    <property type="protein sequence ID" value="GAA0160501.1"/>
    <property type="molecule type" value="Genomic_DNA"/>
</dbReference>